<reference evidence="1" key="1">
    <citation type="journal article" date="2021" name="Proc. Natl. Acad. Sci. U.S.A.">
        <title>A Catalog of Tens of Thousands of Viruses from Human Metagenomes Reveals Hidden Associations with Chronic Diseases.</title>
        <authorList>
            <person name="Tisza M.J."/>
            <person name="Buck C.B."/>
        </authorList>
    </citation>
    <scope>NUCLEOTIDE SEQUENCE</scope>
    <source>
        <strain evidence="1">Ctm8l1</strain>
    </source>
</reference>
<dbReference type="Gene3D" id="1.10.10.60">
    <property type="entry name" value="Homeodomain-like"/>
    <property type="match status" value="1"/>
</dbReference>
<accession>A0A8S5T3J6</accession>
<name>A0A8S5T3J6_9CAUD</name>
<protein>
    <submittedName>
        <fullName evidence="1">GcrA cell cycle regulator</fullName>
    </submittedName>
</protein>
<dbReference type="EMBL" id="BK032739">
    <property type="protein sequence ID" value="DAF57825.1"/>
    <property type="molecule type" value="Genomic_DNA"/>
</dbReference>
<organism evidence="1">
    <name type="scientific">Siphoviridae sp. ctm8l1</name>
    <dbReference type="NCBI Taxonomy" id="2827930"/>
    <lineage>
        <taxon>Viruses</taxon>
        <taxon>Duplodnaviria</taxon>
        <taxon>Heunggongvirae</taxon>
        <taxon>Uroviricota</taxon>
        <taxon>Caudoviricetes</taxon>
    </lineage>
</organism>
<sequence length="140" mass="15754">MTDIQKNQIMALRQQGYGYATIAKAVGLKKDTVVAFCRRTGLTGRKASDNSRINLDSGFCLQCGSILHQTPGRKRIKFCSDQCRVAWWNSHPEKINRKAIYSFICAHCGKSFTAYGNAGRKYCSHACYIADRYEGGDERE</sequence>
<proteinExistence type="predicted"/>
<evidence type="ECO:0000313" key="1">
    <source>
        <dbReference type="EMBL" id="DAF57825.1"/>
    </source>
</evidence>